<evidence type="ECO:0000313" key="1">
    <source>
        <dbReference type="EMBL" id="KAK2567689.1"/>
    </source>
</evidence>
<reference evidence="1" key="2">
    <citation type="journal article" date="2023" name="Science">
        <title>Genomic signatures of disease resistance in endangered staghorn corals.</title>
        <authorList>
            <person name="Vollmer S.V."/>
            <person name="Selwyn J.D."/>
            <person name="Despard B.A."/>
            <person name="Roesel C.L."/>
        </authorList>
    </citation>
    <scope>NUCLEOTIDE SEQUENCE</scope>
    <source>
        <strain evidence="1">K2</strain>
    </source>
</reference>
<organism evidence="1 2">
    <name type="scientific">Acropora cervicornis</name>
    <name type="common">Staghorn coral</name>
    <dbReference type="NCBI Taxonomy" id="6130"/>
    <lineage>
        <taxon>Eukaryota</taxon>
        <taxon>Metazoa</taxon>
        <taxon>Cnidaria</taxon>
        <taxon>Anthozoa</taxon>
        <taxon>Hexacorallia</taxon>
        <taxon>Scleractinia</taxon>
        <taxon>Astrocoeniina</taxon>
        <taxon>Acroporidae</taxon>
        <taxon>Acropora</taxon>
    </lineage>
</organism>
<reference evidence="1" key="1">
    <citation type="journal article" date="2023" name="G3 (Bethesda)">
        <title>Whole genome assembly and annotation of the endangered Caribbean coral Acropora cervicornis.</title>
        <authorList>
            <person name="Selwyn J.D."/>
            <person name="Vollmer S.V."/>
        </authorList>
    </citation>
    <scope>NUCLEOTIDE SEQUENCE</scope>
    <source>
        <strain evidence="1">K2</strain>
    </source>
</reference>
<comment type="caution">
    <text evidence="1">The sequence shown here is derived from an EMBL/GenBank/DDBJ whole genome shotgun (WGS) entry which is preliminary data.</text>
</comment>
<proteinExistence type="predicted"/>
<gene>
    <name evidence="1" type="ORF">P5673_008545</name>
</gene>
<dbReference type="AlphaFoldDB" id="A0AAD9QUE9"/>
<evidence type="ECO:0000313" key="2">
    <source>
        <dbReference type="Proteomes" id="UP001249851"/>
    </source>
</evidence>
<keyword evidence="2" id="KW-1185">Reference proteome</keyword>
<name>A0AAD9QUE9_ACRCE</name>
<dbReference type="Proteomes" id="UP001249851">
    <property type="component" value="Unassembled WGS sequence"/>
</dbReference>
<sequence length="230" mass="25872">MDCKNILLDLCSLFEEFLKKISLQPDVVTLSFCPEKLLATPLDDKDVLEHLPGFVGKFKLLQEKLDKNAKEFGTSLSSPPLKKLKCEGEPETRTVNYNAVDVDTSLVQVKAGKAEIDRRISAFIQRKRVEVDLLNKREFCNVVNTGTNNEFQCARTDAVFVHRIGQKGQIKATRVENTNTTSEAQALGPEISNTSTIPLEAKDCPGIEERLRNLETHFGYKPGMRNQLIY</sequence>
<accession>A0AAD9QUE9</accession>
<protein>
    <submittedName>
        <fullName evidence="1">MAP3K12-binding inhibitory protein 1</fullName>
    </submittedName>
</protein>
<dbReference type="EMBL" id="JARQWQ010000014">
    <property type="protein sequence ID" value="KAK2567689.1"/>
    <property type="molecule type" value="Genomic_DNA"/>
</dbReference>